<evidence type="ECO:0000313" key="1">
    <source>
        <dbReference type="EMBL" id="TVO37029.1"/>
    </source>
</evidence>
<organism evidence="1 2">
    <name type="scientific">Vibrio algivorus</name>
    <dbReference type="NCBI Taxonomy" id="1667024"/>
    <lineage>
        <taxon>Bacteria</taxon>
        <taxon>Pseudomonadati</taxon>
        <taxon>Pseudomonadota</taxon>
        <taxon>Gammaproteobacteria</taxon>
        <taxon>Vibrionales</taxon>
        <taxon>Vibrionaceae</taxon>
        <taxon>Vibrio</taxon>
    </lineage>
</organism>
<dbReference type="AlphaFoldDB" id="A0A557P8Q6"/>
<dbReference type="OrthoDB" id="5828847at2"/>
<proteinExistence type="predicted"/>
<gene>
    <name evidence="1" type="ORF">FOF44_08105</name>
</gene>
<name>A0A557P8Q6_9VIBR</name>
<accession>A0A557P8Q6</accession>
<comment type="caution">
    <text evidence="1">The sequence shown here is derived from an EMBL/GenBank/DDBJ whole genome shotgun (WGS) entry which is preliminary data.</text>
</comment>
<dbReference type="Gene3D" id="1.10.10.1130">
    <property type="entry name" value="Uncharacterised protein PF10982, DUF2789"/>
    <property type="match status" value="1"/>
</dbReference>
<protein>
    <submittedName>
        <fullName evidence="1">DUF2789 domain-containing protein</fullName>
    </submittedName>
</protein>
<dbReference type="EMBL" id="VMKJ01000012">
    <property type="protein sequence ID" value="TVO37029.1"/>
    <property type="molecule type" value="Genomic_DNA"/>
</dbReference>
<dbReference type="InterPro" id="IPR038086">
    <property type="entry name" value="DUF2789_sf"/>
</dbReference>
<sequence length="82" mass="9501">MEMHRHSLETLFEQLGLASSNEDIEAFIAQHADQLDHSQPLHRAPFWTPSQSNFIKEAKKEDADWVEVVDQLDTLFRAQSTH</sequence>
<dbReference type="InterPro" id="IPR021250">
    <property type="entry name" value="DUF2789"/>
</dbReference>
<dbReference type="RefSeq" id="WP_144388026.1">
    <property type="nucleotide sequence ID" value="NZ_CANNCB010000008.1"/>
</dbReference>
<evidence type="ECO:0000313" key="2">
    <source>
        <dbReference type="Proteomes" id="UP000319828"/>
    </source>
</evidence>
<reference evidence="1 2" key="1">
    <citation type="submission" date="2019-07" db="EMBL/GenBank/DDBJ databases">
        <title>The draft genome sequence of Vibrio algivorus M1486.</title>
        <authorList>
            <person name="Meng X."/>
        </authorList>
    </citation>
    <scope>NUCLEOTIDE SEQUENCE [LARGE SCALE GENOMIC DNA]</scope>
    <source>
        <strain evidence="1 2">M1486</strain>
    </source>
</reference>
<dbReference type="Proteomes" id="UP000319828">
    <property type="component" value="Unassembled WGS sequence"/>
</dbReference>
<dbReference type="Pfam" id="PF10982">
    <property type="entry name" value="DUF2789"/>
    <property type="match status" value="1"/>
</dbReference>